<evidence type="ECO:0000313" key="4">
    <source>
        <dbReference type="Proteomes" id="UP000599688"/>
    </source>
</evidence>
<dbReference type="Gene3D" id="2.40.160.20">
    <property type="match status" value="1"/>
</dbReference>
<reference evidence="3 4" key="1">
    <citation type="journal article" date="2014" name="Int. J. Syst. Evol. Microbiol.">
        <title>Complete genome sequence of Corynebacterium casei LMG S-19264T (=DSM 44701T), isolated from a smear-ripened cheese.</title>
        <authorList>
            <consortium name="US DOE Joint Genome Institute (JGI-PGF)"/>
            <person name="Walter F."/>
            <person name="Albersmeier A."/>
            <person name="Kalinowski J."/>
            <person name="Ruckert C."/>
        </authorList>
    </citation>
    <scope>NUCLEOTIDE SEQUENCE [LARGE SCALE GENOMIC DNA]</scope>
    <source>
        <strain evidence="3 4">CGMCC 1.12925</strain>
    </source>
</reference>
<keyword evidence="1" id="KW-0732">Signal</keyword>
<dbReference type="AlphaFoldDB" id="A0A916ZKZ8"/>
<feature type="domain" description="Outer membrane protein beta-barrel" evidence="2">
    <location>
        <begin position="28"/>
        <end position="174"/>
    </location>
</feature>
<dbReference type="InterPro" id="IPR011250">
    <property type="entry name" value="OMP/PagP_B-barrel"/>
</dbReference>
<keyword evidence="4" id="KW-1185">Reference proteome</keyword>
<accession>A0A916ZKZ8</accession>
<sequence length="174" mass="19107">MKNIILGISILLASFGFSQNQLGVSAVYGTEIESVGAGLRGVIIINENFSLVPEVVAFLPKKQDLNFGNNEFSEATTNMILFNADVHYTFDVYIKNLQIYALAGFNYTEVNNDVDGFSSDEIDFFELQDSGVGANLGGGLRYAISNNLFLFAESKYIINDLNQAVFNLGILTNF</sequence>
<dbReference type="Proteomes" id="UP000599688">
    <property type="component" value="Unassembled WGS sequence"/>
</dbReference>
<name>A0A916ZKZ8_9FLAO</name>
<organism evidence="3 4">
    <name type="scientific">Psychroflexus salis</name>
    <dbReference type="NCBI Taxonomy" id="1526574"/>
    <lineage>
        <taxon>Bacteria</taxon>
        <taxon>Pseudomonadati</taxon>
        <taxon>Bacteroidota</taxon>
        <taxon>Flavobacteriia</taxon>
        <taxon>Flavobacteriales</taxon>
        <taxon>Flavobacteriaceae</taxon>
        <taxon>Psychroflexus</taxon>
    </lineage>
</organism>
<evidence type="ECO:0000313" key="3">
    <source>
        <dbReference type="EMBL" id="GGE02699.1"/>
    </source>
</evidence>
<evidence type="ECO:0000256" key="1">
    <source>
        <dbReference type="ARBA" id="ARBA00022729"/>
    </source>
</evidence>
<evidence type="ECO:0000259" key="2">
    <source>
        <dbReference type="Pfam" id="PF13505"/>
    </source>
</evidence>
<dbReference type="RefSeq" id="WP_188404756.1">
    <property type="nucleotide sequence ID" value="NZ_BMGL01000001.1"/>
</dbReference>
<gene>
    <name evidence="3" type="ORF">GCM10010831_00550</name>
</gene>
<dbReference type="SUPFAM" id="SSF56925">
    <property type="entry name" value="OMPA-like"/>
    <property type="match status" value="1"/>
</dbReference>
<dbReference type="EMBL" id="BMGL01000001">
    <property type="protein sequence ID" value="GGE02699.1"/>
    <property type="molecule type" value="Genomic_DNA"/>
</dbReference>
<dbReference type="Pfam" id="PF13505">
    <property type="entry name" value="OMP_b-brl"/>
    <property type="match status" value="1"/>
</dbReference>
<proteinExistence type="predicted"/>
<dbReference type="InterPro" id="IPR027385">
    <property type="entry name" value="Beta-barrel_OMP"/>
</dbReference>
<comment type="caution">
    <text evidence="3">The sequence shown here is derived from an EMBL/GenBank/DDBJ whole genome shotgun (WGS) entry which is preliminary data.</text>
</comment>
<protein>
    <recommendedName>
        <fullName evidence="2">Outer membrane protein beta-barrel domain-containing protein</fullName>
    </recommendedName>
</protein>